<comment type="subcellular location">
    <subcellularLocation>
        <location evidence="1">Nucleus</location>
    </subcellularLocation>
</comment>
<dbReference type="RefSeq" id="XP_013261982.1">
    <property type="nucleotide sequence ID" value="XM_013406528.1"/>
</dbReference>
<reference evidence="8 9" key="1">
    <citation type="submission" date="2013-03" db="EMBL/GenBank/DDBJ databases">
        <title>The Genome Sequence of Exophiala aquamarina CBS 119918.</title>
        <authorList>
            <consortium name="The Broad Institute Genomics Platform"/>
            <person name="Cuomo C."/>
            <person name="de Hoog S."/>
            <person name="Gorbushina A."/>
            <person name="Walker B."/>
            <person name="Young S.K."/>
            <person name="Zeng Q."/>
            <person name="Gargeya S."/>
            <person name="Fitzgerald M."/>
            <person name="Haas B."/>
            <person name="Abouelleil A."/>
            <person name="Allen A.W."/>
            <person name="Alvarado L."/>
            <person name="Arachchi H.M."/>
            <person name="Berlin A.M."/>
            <person name="Chapman S.B."/>
            <person name="Gainer-Dewar J."/>
            <person name="Goldberg J."/>
            <person name="Griggs A."/>
            <person name="Gujja S."/>
            <person name="Hansen M."/>
            <person name="Howarth C."/>
            <person name="Imamovic A."/>
            <person name="Ireland A."/>
            <person name="Larimer J."/>
            <person name="McCowan C."/>
            <person name="Murphy C."/>
            <person name="Pearson M."/>
            <person name="Poon T.W."/>
            <person name="Priest M."/>
            <person name="Roberts A."/>
            <person name="Saif S."/>
            <person name="Shea T."/>
            <person name="Sisk P."/>
            <person name="Sykes S."/>
            <person name="Wortman J."/>
            <person name="Nusbaum C."/>
            <person name="Birren B."/>
        </authorList>
    </citation>
    <scope>NUCLEOTIDE SEQUENCE [LARGE SCALE GENOMIC DNA]</scope>
    <source>
        <strain evidence="8 9">CBS 119918</strain>
    </source>
</reference>
<sequence>MQCYTELIPPSGVTAALSLPFTSSGASNLVVARTSLLQIFRVEYVNNGQDAKLILIAEYNLAGTVTSLGRVKPQSSKSGGNAVLIALRDAKLSLIEWDPALHSIATTSIHYYEQDDLQAAPWQPELSDCFSRLTIDPSSRCAAFNFGVNHLAIIPLSHTSDDLAMEGDFDTAENGDATNGQSPTKTSGGPGGSHDVSNHPSFVLPTTALDPGLLHPVDIAFLYEYRDPTIGILYSTAARSSNMAPERKDVTIYAVYALDLEQKASTSLQSVQRLPNDLYRIIPLPLPVGGALLVGSNELIHIDQGGKSSAIALNEFARECSAFSMADHSESRVKLEGCQIERLSNVNGDMLIILQSGETAILSFRMDGRSLSGMSLRRTNEGSSAEFSLGAATCTAHLDQGYVFVGSEELDSMVLAAGKRPIQLKRMTSRAQLHANGTGMDQDDENDQSEDDDDDLYGGNLHGLDGGATGEAGASSTDHLRVTDRLPSIAPISDLAFGGLGKRKREDLLGLESYDRDEVELTIAYGRGRSGGVAFVSRRLEPNIVKRIKVNDMTGIWCFSSMATPPNEVWGERNALVDDLVIVSQTMDDGVGKSSLLLLIDGEFQPRGASEFDGSAGPTIGVGKLEGTNHTVQALPTEIRVYDADFGLSQIFPIVDEDEGQVAKVVRCSFAGPYVVALKDDGKVTLLKADKAGELDEVELPSHLSSKWIVSITLYEDYTDFFQTSRFYPDSSSRHLLSILTSEGHFNLLSLPKMTFEVFQCESLPYLPTFLVQDLQIPKHWRNQDEIAEILLADLGDQTERRPYLLVRNTTGDIILYEPFAVPDVTGSFKFKKVATETIANFEDQYNPEGESLLRPPMQAISNTLGYAWVFVPGSTSAVVLRHASTAPRVYELKSQGIRSICNVRSNEPTDRFILVGENDEVCFAEFPSNCVIGLSSWSIKRIPLGQDVASVSYFMPTDSYILGTNYTADFQLPQDDEWHPDWRNEGTNFLPTALQSSLKLFSPSTHSVISQYYFDVSERILCVKCLNLEISEETHERKDLIVVGTAIVKGENVTTRGNLYIFDVVDVVPEPDVPETDLKLKMIAKEDVRGAVSAISDVGSQGFVLAAQGQKCMVRGLKEDMSILPVAFLDMRYYVQVAKELHGTGLCILGDAFSGLWLVGYAEEPYKLQILGRDFENPEVIAAEFLPDGKSLYIISSDVDGQLRVLQYDPEDPKTERGSSLLLRSTFNIGASPTTMTLMPQKTVASARRSSNASADTTNDSQTNSQQQILITTQSGSLCMLTPVPEATYRRLSTLQNILLTTLDFQPCSLNPRAYRQVETDGIGGRGIIDGNLVRRWWEMSTQQRAASADKAGGSIWEVRGDLELIKGGDLAL</sequence>
<accession>A0A072PI24</accession>
<dbReference type="InterPro" id="IPR050358">
    <property type="entry name" value="RSE1/DDB1/CFT1"/>
</dbReference>
<dbReference type="InterPro" id="IPR058543">
    <property type="entry name" value="Beta-prop_RSE1/DDB1/CPSF1_2nd"/>
</dbReference>
<dbReference type="Pfam" id="PF10433">
    <property type="entry name" value="Beta-prop_RSE1_1st"/>
    <property type="match status" value="1"/>
</dbReference>
<feature type="compositionally biased region" description="Gly residues" evidence="4">
    <location>
        <begin position="460"/>
        <end position="470"/>
    </location>
</feature>
<evidence type="ECO:0000259" key="7">
    <source>
        <dbReference type="Pfam" id="PF23726"/>
    </source>
</evidence>
<keyword evidence="2" id="KW-0507">mRNA processing</keyword>
<dbReference type="GeneID" id="25279169"/>
<feature type="region of interest" description="Disordered" evidence="4">
    <location>
        <begin position="433"/>
        <end position="478"/>
    </location>
</feature>
<evidence type="ECO:0008006" key="10">
    <source>
        <dbReference type="Google" id="ProtNLM"/>
    </source>
</evidence>
<feature type="domain" description="RSE1/DDB1/CPSF1 first beta-propeller" evidence="6">
    <location>
        <begin position="13"/>
        <end position="418"/>
    </location>
</feature>
<dbReference type="Pfam" id="PF03178">
    <property type="entry name" value="CPSF_A"/>
    <property type="match status" value="1"/>
</dbReference>
<feature type="compositionally biased region" description="Low complexity" evidence="4">
    <location>
        <begin position="1246"/>
        <end position="1267"/>
    </location>
</feature>
<feature type="domain" description="RSE1/DDB1/CPSF1 second beta-propeller" evidence="7">
    <location>
        <begin position="542"/>
        <end position="925"/>
    </location>
</feature>
<feature type="domain" description="RSE1/DDB1/CPSF1 C-terminal" evidence="5">
    <location>
        <begin position="996"/>
        <end position="1338"/>
    </location>
</feature>
<dbReference type="GO" id="GO:0003676">
    <property type="term" value="F:nucleic acid binding"/>
    <property type="evidence" value="ECO:0007669"/>
    <property type="project" value="InterPro"/>
</dbReference>
<dbReference type="InterPro" id="IPR018846">
    <property type="entry name" value="Beta-prop_RSE1/DDB1/CPSF1_1st"/>
</dbReference>
<dbReference type="GO" id="GO:0005634">
    <property type="term" value="C:nucleus"/>
    <property type="evidence" value="ECO:0007669"/>
    <property type="project" value="UniProtKB-SubCell"/>
</dbReference>
<comment type="caution">
    <text evidence="8">The sequence shown here is derived from an EMBL/GenBank/DDBJ whole genome shotgun (WGS) entry which is preliminary data.</text>
</comment>
<evidence type="ECO:0000256" key="3">
    <source>
        <dbReference type="ARBA" id="ARBA00023242"/>
    </source>
</evidence>
<organism evidence="8 9">
    <name type="scientific">Exophiala aquamarina CBS 119918</name>
    <dbReference type="NCBI Taxonomy" id="1182545"/>
    <lineage>
        <taxon>Eukaryota</taxon>
        <taxon>Fungi</taxon>
        <taxon>Dikarya</taxon>
        <taxon>Ascomycota</taxon>
        <taxon>Pezizomycotina</taxon>
        <taxon>Eurotiomycetes</taxon>
        <taxon>Chaetothyriomycetidae</taxon>
        <taxon>Chaetothyriales</taxon>
        <taxon>Herpotrichiellaceae</taxon>
        <taxon>Exophiala</taxon>
    </lineage>
</organism>
<name>A0A072PI24_9EURO</name>
<dbReference type="Pfam" id="PF23726">
    <property type="entry name" value="Beta-prop_RSE1_2nd"/>
    <property type="match status" value="1"/>
</dbReference>
<dbReference type="VEuPathDB" id="FungiDB:A1O9_04236"/>
<evidence type="ECO:0000313" key="8">
    <source>
        <dbReference type="EMBL" id="KEF59392.1"/>
    </source>
</evidence>
<protein>
    <recommendedName>
        <fullName evidence="10">Cleavage/polyadenylation specificity factor A subunit C-terminal domain-containing protein</fullName>
    </recommendedName>
</protein>
<feature type="region of interest" description="Disordered" evidence="4">
    <location>
        <begin position="1243"/>
        <end position="1267"/>
    </location>
</feature>
<feature type="compositionally biased region" description="Acidic residues" evidence="4">
    <location>
        <begin position="441"/>
        <end position="456"/>
    </location>
</feature>
<evidence type="ECO:0000259" key="6">
    <source>
        <dbReference type="Pfam" id="PF10433"/>
    </source>
</evidence>
<dbReference type="Gene3D" id="2.130.10.10">
    <property type="entry name" value="YVTN repeat-like/Quinoprotein amine dehydrogenase"/>
    <property type="match status" value="2"/>
</dbReference>
<dbReference type="InterPro" id="IPR015943">
    <property type="entry name" value="WD40/YVTN_repeat-like_dom_sf"/>
</dbReference>
<keyword evidence="3" id="KW-0539">Nucleus</keyword>
<evidence type="ECO:0000259" key="5">
    <source>
        <dbReference type="Pfam" id="PF03178"/>
    </source>
</evidence>
<proteinExistence type="predicted"/>
<dbReference type="GO" id="GO:0006397">
    <property type="term" value="P:mRNA processing"/>
    <property type="evidence" value="ECO:0007669"/>
    <property type="project" value="UniProtKB-KW"/>
</dbReference>
<feature type="region of interest" description="Disordered" evidence="4">
    <location>
        <begin position="165"/>
        <end position="200"/>
    </location>
</feature>
<evidence type="ECO:0000256" key="1">
    <source>
        <dbReference type="ARBA" id="ARBA00004123"/>
    </source>
</evidence>
<dbReference type="STRING" id="1182545.A0A072PI24"/>
<dbReference type="EMBL" id="AMGV01000003">
    <property type="protein sequence ID" value="KEF59392.1"/>
    <property type="molecule type" value="Genomic_DNA"/>
</dbReference>
<keyword evidence="9" id="KW-1185">Reference proteome</keyword>
<dbReference type="PANTHER" id="PTHR10644">
    <property type="entry name" value="DNA REPAIR/RNA PROCESSING CPSF FAMILY"/>
    <property type="match status" value="1"/>
</dbReference>
<evidence type="ECO:0000313" key="9">
    <source>
        <dbReference type="Proteomes" id="UP000027920"/>
    </source>
</evidence>
<dbReference type="HOGENOM" id="CLU_002414_2_1_1"/>
<evidence type="ECO:0000256" key="2">
    <source>
        <dbReference type="ARBA" id="ARBA00022664"/>
    </source>
</evidence>
<dbReference type="Proteomes" id="UP000027920">
    <property type="component" value="Unassembled WGS sequence"/>
</dbReference>
<evidence type="ECO:0000256" key="4">
    <source>
        <dbReference type="SAM" id="MobiDB-lite"/>
    </source>
</evidence>
<gene>
    <name evidence="8" type="ORF">A1O9_04236</name>
</gene>
<dbReference type="OrthoDB" id="6109at2759"/>
<dbReference type="InterPro" id="IPR004871">
    <property type="entry name" value="RSE1/DDB1/CPSF1_C"/>
</dbReference>